<evidence type="ECO:0000313" key="1">
    <source>
        <dbReference type="EMBL" id="KAB1633638.1"/>
    </source>
</evidence>
<protein>
    <recommendedName>
        <fullName evidence="3">Hemagglutinin</fullName>
    </recommendedName>
</protein>
<gene>
    <name evidence="1" type="ORF">F8O02_01550</name>
</gene>
<dbReference type="RefSeq" id="WP_158035430.1">
    <property type="nucleotide sequence ID" value="NZ_BAAAZV010000018.1"/>
</dbReference>
<dbReference type="EMBL" id="WBKA01000001">
    <property type="protein sequence ID" value="KAB1633638.1"/>
    <property type="molecule type" value="Genomic_DNA"/>
</dbReference>
<dbReference type="OrthoDB" id="9764271at2"/>
<keyword evidence="2" id="KW-1185">Reference proteome</keyword>
<sequence length="777" mass="83225">MTGSIPRLLAHLTRPLAIVATTLLGAIGLAAIPAGDVSKAEAASGWDFDAGYIISDSNFYDSNSMDANSVQAFLNAHVPTCHPEWDNNPNDITCLKDYWTQTTQKSADAYCRGYNSAWQSAAQIIDGVARSCGISQKVLLVTLQKENALVDHAFPSSWRYTTAMGYGCPDGAACDAQYFGLFNQIYNAARQFRVYAAHPSWYRYRAGQNNYIQWNPDAACGGSTVYIRNQATASLYNYTPYQPNNAAKAAGYGLGDGCSSYGNRNFFLYYSDWFGNPITPPSPLVQESGTNRVFFLSAGTKYYISTMDVLYGYQRFGQLTRVSSEYLTSFVDGTTLQTTLIRNSATGEIAFFSPSGWRHNFTTCTQMADFGLPCQAPNVSEAIFKSFQQGDAVASGLVRTFHNPAVYSIQSKALHHVVSNGAWQRLNPDAAAALMLPTLPDLPLGDPILADGDMVRTSNSRDVYYFANGRLRYLSSLETGVALGASSQTVLTTISFGDLPIDRQPASLAVSCDSTPYLLTGHELHAIDEGQLDATPVTLSTSQCSRLKVGAALGGQSILIGTAGSPDLYLLDADGTAHRILTWDAAISAAGTATPVTAWVDKSTPVTKIFRMGSPIYPAVYLAKNNSAPEVFLVDDQGSAAHIPSFSTTSLLGLDASSILPLENRQPVQDLVGYSPLLKCDTEVYTPTASGLLRLPAAGASRLHAFSLSASACAMFSSKVLPSSTPAILKGSGPEVYLYANGTLTWLKTMAAVNAAAGSTTPQILKTSDEVLTALQS</sequence>
<organism evidence="1 2">
    <name type="scientific">Pseudoclavibacter caeni</name>
    <dbReference type="NCBI Taxonomy" id="908846"/>
    <lineage>
        <taxon>Bacteria</taxon>
        <taxon>Bacillati</taxon>
        <taxon>Actinomycetota</taxon>
        <taxon>Actinomycetes</taxon>
        <taxon>Micrococcales</taxon>
        <taxon>Microbacteriaceae</taxon>
        <taxon>Pseudoclavibacter</taxon>
    </lineage>
</organism>
<comment type="caution">
    <text evidence="1">The sequence shown here is derived from an EMBL/GenBank/DDBJ whole genome shotgun (WGS) entry which is preliminary data.</text>
</comment>
<proteinExistence type="predicted"/>
<name>A0A7C8FVI1_9MICO</name>
<reference evidence="1 2" key="1">
    <citation type="submission" date="2019-09" db="EMBL/GenBank/DDBJ databases">
        <title>Phylogeny of genus Pseudoclavibacter and closely related genus.</title>
        <authorList>
            <person name="Li Y."/>
        </authorList>
    </citation>
    <scope>NUCLEOTIDE SEQUENCE [LARGE SCALE GENOMIC DNA]</scope>
    <source>
        <strain evidence="1 2">JCM 16921</strain>
    </source>
</reference>
<dbReference type="Proteomes" id="UP000481339">
    <property type="component" value="Unassembled WGS sequence"/>
</dbReference>
<evidence type="ECO:0008006" key="3">
    <source>
        <dbReference type="Google" id="ProtNLM"/>
    </source>
</evidence>
<evidence type="ECO:0000313" key="2">
    <source>
        <dbReference type="Proteomes" id="UP000481339"/>
    </source>
</evidence>
<accession>A0A7C8FVI1</accession>
<dbReference type="AlphaFoldDB" id="A0A7C8FVI1"/>